<dbReference type="Pfam" id="PF01047">
    <property type="entry name" value="MarR"/>
    <property type="match status" value="1"/>
</dbReference>
<dbReference type="EMBL" id="SOGN01000018">
    <property type="protein sequence ID" value="TFC83081.1"/>
    <property type="molecule type" value="Genomic_DNA"/>
</dbReference>
<dbReference type="InterPro" id="IPR036388">
    <property type="entry name" value="WH-like_DNA-bd_sf"/>
</dbReference>
<protein>
    <submittedName>
        <fullName evidence="2">MarR family transcriptional regulator</fullName>
    </submittedName>
</protein>
<dbReference type="Gene3D" id="1.10.10.10">
    <property type="entry name" value="Winged helix-like DNA-binding domain superfamily/Winged helix DNA-binding domain"/>
    <property type="match status" value="1"/>
</dbReference>
<dbReference type="InterPro" id="IPR036390">
    <property type="entry name" value="WH_DNA-bd_sf"/>
</dbReference>
<dbReference type="Proteomes" id="UP000298433">
    <property type="component" value="Unassembled WGS sequence"/>
</dbReference>
<evidence type="ECO:0000313" key="2">
    <source>
        <dbReference type="EMBL" id="TFC83081.1"/>
    </source>
</evidence>
<accession>A0A4R8XWG0</accession>
<evidence type="ECO:0000313" key="3">
    <source>
        <dbReference type="Proteomes" id="UP000298433"/>
    </source>
</evidence>
<dbReference type="AlphaFoldDB" id="A0A4R8XWG0"/>
<feature type="domain" description="HTH marR-type" evidence="1">
    <location>
        <begin position="11"/>
        <end position="143"/>
    </location>
</feature>
<dbReference type="PROSITE" id="PS50995">
    <property type="entry name" value="HTH_MARR_2"/>
    <property type="match status" value="1"/>
</dbReference>
<dbReference type="RefSeq" id="WP_134368956.1">
    <property type="nucleotide sequence ID" value="NZ_SOGN01000018.1"/>
</dbReference>
<dbReference type="SUPFAM" id="SSF46785">
    <property type="entry name" value="Winged helix' DNA-binding domain"/>
    <property type="match status" value="1"/>
</dbReference>
<dbReference type="PANTHER" id="PTHR33164:SF43">
    <property type="entry name" value="HTH-TYPE TRANSCRIPTIONAL REPRESSOR YETL"/>
    <property type="match status" value="1"/>
</dbReference>
<sequence length="164" mass="17254">MFKENGSGQVLDGVAAAVVVLLRALDKTRAGMAAEAGFTGSEIRVLFRISEAGRVTPKTLAVSTDLSMGAVTAISDRLVARNVVCRVANPDDRRSLFLELTATGETLMESLYDDFRALIAQVQGTMSCAEQALLEAQLLSIAAALGYDLEEGLAGTQISAIKSS</sequence>
<comment type="caution">
    <text evidence="2">The sequence shown here is derived from an EMBL/GenBank/DDBJ whole genome shotgun (WGS) entry which is preliminary data.</text>
</comment>
<organism evidence="2 3">
    <name type="scientific">Cryobacterium cheniae</name>
    <dbReference type="NCBI Taxonomy" id="1259262"/>
    <lineage>
        <taxon>Bacteria</taxon>
        <taxon>Bacillati</taxon>
        <taxon>Actinomycetota</taxon>
        <taxon>Actinomycetes</taxon>
        <taxon>Micrococcales</taxon>
        <taxon>Microbacteriaceae</taxon>
        <taxon>Cryobacterium</taxon>
    </lineage>
</organism>
<dbReference type="GO" id="GO:0003700">
    <property type="term" value="F:DNA-binding transcription factor activity"/>
    <property type="evidence" value="ECO:0007669"/>
    <property type="project" value="InterPro"/>
</dbReference>
<dbReference type="PRINTS" id="PR00598">
    <property type="entry name" value="HTHMARR"/>
</dbReference>
<dbReference type="SMART" id="SM00347">
    <property type="entry name" value="HTH_MARR"/>
    <property type="match status" value="1"/>
</dbReference>
<dbReference type="InterPro" id="IPR039422">
    <property type="entry name" value="MarR/SlyA-like"/>
</dbReference>
<dbReference type="InterPro" id="IPR000835">
    <property type="entry name" value="HTH_MarR-typ"/>
</dbReference>
<dbReference type="PANTHER" id="PTHR33164">
    <property type="entry name" value="TRANSCRIPTIONAL REGULATOR, MARR FAMILY"/>
    <property type="match status" value="1"/>
</dbReference>
<reference evidence="2 3" key="1">
    <citation type="submission" date="2019-03" db="EMBL/GenBank/DDBJ databases">
        <title>Genomics of glacier-inhabiting Cryobacterium strains.</title>
        <authorList>
            <person name="Liu Q."/>
            <person name="Xin Y.-H."/>
        </authorList>
    </citation>
    <scope>NUCLEOTIDE SEQUENCE [LARGE SCALE GENOMIC DNA]</scope>
    <source>
        <strain evidence="2 3">TMT2-48-2</strain>
    </source>
</reference>
<dbReference type="OrthoDB" id="162531at2"/>
<name>A0A4R8XWG0_9MICO</name>
<dbReference type="GO" id="GO:0006950">
    <property type="term" value="P:response to stress"/>
    <property type="evidence" value="ECO:0007669"/>
    <property type="project" value="TreeGrafter"/>
</dbReference>
<proteinExistence type="predicted"/>
<evidence type="ECO:0000259" key="1">
    <source>
        <dbReference type="PROSITE" id="PS50995"/>
    </source>
</evidence>
<gene>
    <name evidence="2" type="ORF">E3T23_03130</name>
</gene>
<keyword evidence="3" id="KW-1185">Reference proteome</keyword>